<feature type="region of interest" description="Disordered" evidence="1">
    <location>
        <begin position="159"/>
        <end position="214"/>
    </location>
</feature>
<dbReference type="Proteomes" id="UP001174136">
    <property type="component" value="Unassembled WGS sequence"/>
</dbReference>
<protein>
    <submittedName>
        <fullName evidence="2">Uncharacterized protein</fullName>
    </submittedName>
</protein>
<feature type="region of interest" description="Disordered" evidence="1">
    <location>
        <begin position="47"/>
        <end position="83"/>
    </location>
</feature>
<gene>
    <name evidence="2" type="ORF">N1851_023832</name>
</gene>
<sequence length="400" mass="45537">MQLEGEMYPDVRPRRQTHRPTHYEEYEVEYLGYQLRDLSPYTQRVVYQPREEPGLPSHYLTQTSPGSRRGDAAHPETPQLAPDCSQRRDLYTEEHAPSHLQSTYSASHFQAEIRAMQEESIKLTQARQDFQSGIADLDRARSEIKELVEVTRLLRAEISQSNAPPTHNSTHEPLQRSAPATVCDSAEEQHEEEDDEEKERPYHPPHTSRNESLRLHNMRLEASDPAYGHPLYAPKYMYTSHPPMYSPHKPPLFTQRPLQSPAPAPYSRTVSSPVQVKPPLLPRPPAYPAQPLSRPSPAYTGRTYPAPTPAQHPWSAFRAVPSLQSPNPPLQSSVTEHAYRGPRPTIPKFCHPDPSEFARLRIALENLLPPDATELFSYQILVDHLKLDEAKLIADAYLNS</sequence>
<dbReference type="EMBL" id="JAOPHQ010004377">
    <property type="protein sequence ID" value="KAK0139444.1"/>
    <property type="molecule type" value="Genomic_DNA"/>
</dbReference>
<evidence type="ECO:0000313" key="3">
    <source>
        <dbReference type="Proteomes" id="UP001174136"/>
    </source>
</evidence>
<organism evidence="2 3">
    <name type="scientific">Merluccius polli</name>
    <name type="common">Benguela hake</name>
    <name type="synonym">Merluccius cadenati</name>
    <dbReference type="NCBI Taxonomy" id="89951"/>
    <lineage>
        <taxon>Eukaryota</taxon>
        <taxon>Metazoa</taxon>
        <taxon>Chordata</taxon>
        <taxon>Craniata</taxon>
        <taxon>Vertebrata</taxon>
        <taxon>Euteleostomi</taxon>
        <taxon>Actinopterygii</taxon>
        <taxon>Neopterygii</taxon>
        <taxon>Teleostei</taxon>
        <taxon>Neoteleostei</taxon>
        <taxon>Acanthomorphata</taxon>
        <taxon>Zeiogadaria</taxon>
        <taxon>Gadariae</taxon>
        <taxon>Gadiformes</taxon>
        <taxon>Gadoidei</taxon>
        <taxon>Merlucciidae</taxon>
        <taxon>Merluccius</taxon>
    </lineage>
</organism>
<feature type="compositionally biased region" description="Pro residues" evidence="1">
    <location>
        <begin position="279"/>
        <end position="288"/>
    </location>
</feature>
<reference evidence="2" key="1">
    <citation type="journal article" date="2023" name="Front. Mar. Sci.">
        <title>A new Merluccius polli reference genome to investigate the effects of global change in West African waters.</title>
        <authorList>
            <person name="Mateo J.L."/>
            <person name="Blanco-Fernandez C."/>
            <person name="Garcia-Vazquez E."/>
            <person name="Machado-Schiaffino G."/>
        </authorList>
    </citation>
    <scope>NUCLEOTIDE SEQUENCE</scope>
    <source>
        <strain evidence="2">C29</strain>
        <tissue evidence="2">Fin</tissue>
    </source>
</reference>
<evidence type="ECO:0000313" key="2">
    <source>
        <dbReference type="EMBL" id="KAK0139444.1"/>
    </source>
</evidence>
<feature type="region of interest" description="Disordered" evidence="1">
    <location>
        <begin position="1"/>
        <end position="20"/>
    </location>
</feature>
<feature type="compositionally biased region" description="Basic and acidic residues" evidence="1">
    <location>
        <begin position="198"/>
        <end position="214"/>
    </location>
</feature>
<accession>A0AA47MG32</accession>
<evidence type="ECO:0000256" key="1">
    <source>
        <dbReference type="SAM" id="MobiDB-lite"/>
    </source>
</evidence>
<feature type="compositionally biased region" description="Polar residues" evidence="1">
    <location>
        <begin position="159"/>
        <end position="168"/>
    </location>
</feature>
<keyword evidence="3" id="KW-1185">Reference proteome</keyword>
<feature type="compositionally biased region" description="Acidic residues" evidence="1">
    <location>
        <begin position="185"/>
        <end position="197"/>
    </location>
</feature>
<name>A0AA47MG32_MERPO</name>
<feature type="region of interest" description="Disordered" evidence="1">
    <location>
        <begin position="247"/>
        <end position="305"/>
    </location>
</feature>
<comment type="caution">
    <text evidence="2">The sequence shown here is derived from an EMBL/GenBank/DDBJ whole genome shotgun (WGS) entry which is preliminary data.</text>
</comment>
<proteinExistence type="predicted"/>
<dbReference type="AlphaFoldDB" id="A0AA47MG32"/>